<evidence type="ECO:0000256" key="4">
    <source>
        <dbReference type="ARBA" id="ARBA00022475"/>
    </source>
</evidence>
<evidence type="ECO:0000256" key="9">
    <source>
        <dbReference type="HAMAP-Rule" id="MF_00024"/>
    </source>
</evidence>
<dbReference type="PANTHER" id="PTHR34308">
    <property type="entry name" value="COBALAMIN BIOSYNTHESIS PROTEIN CBIB"/>
    <property type="match status" value="1"/>
</dbReference>
<reference evidence="10 11" key="1">
    <citation type="submission" date="2019-01" db="EMBL/GenBank/DDBJ databases">
        <title>Insights into ecological role of a new deltaproteobacterial order Candidatus Sinidesulfobacterales (Sva0485) by metagenomics and metatranscriptomics.</title>
        <authorList>
            <person name="Tan S."/>
            <person name="Liu J."/>
            <person name="Fang Y."/>
            <person name="Hedlund B."/>
            <person name="Lian Z.-H."/>
            <person name="Huang L.-Y."/>
            <person name="Li J.-T."/>
            <person name="Huang L.-N."/>
            <person name="Li W.-J."/>
            <person name="Jiang H.-C."/>
            <person name="Dong H.-L."/>
            <person name="Shu W.-S."/>
        </authorList>
    </citation>
    <scope>NUCLEOTIDE SEQUENCE [LARGE SCALE GENOMIC DNA]</scope>
    <source>
        <strain evidence="10">AP4</strain>
    </source>
</reference>
<accession>A0A520XDQ5</accession>
<comment type="similarity">
    <text evidence="3 9">Belongs to the CobD/CbiB family.</text>
</comment>
<feature type="transmembrane region" description="Helical" evidence="9">
    <location>
        <begin position="82"/>
        <end position="101"/>
    </location>
</feature>
<dbReference type="PANTHER" id="PTHR34308:SF1">
    <property type="entry name" value="COBALAMIN BIOSYNTHESIS PROTEIN CBIB"/>
    <property type="match status" value="1"/>
</dbReference>
<dbReference type="GO" id="GO:0005886">
    <property type="term" value="C:plasma membrane"/>
    <property type="evidence" value="ECO:0007669"/>
    <property type="project" value="UniProtKB-SubCell"/>
</dbReference>
<evidence type="ECO:0000256" key="1">
    <source>
        <dbReference type="ARBA" id="ARBA00004651"/>
    </source>
</evidence>
<keyword evidence="4 9" id="KW-1003">Cell membrane</keyword>
<dbReference type="HAMAP" id="MF_00024">
    <property type="entry name" value="CobD_CbiB"/>
    <property type="match status" value="1"/>
</dbReference>
<gene>
    <name evidence="9" type="primary">cobD</name>
    <name evidence="10" type="ORF">EVJ48_04890</name>
</gene>
<dbReference type="UniPathway" id="UPA00148"/>
<dbReference type="EMBL" id="SHMQ01000011">
    <property type="protein sequence ID" value="RZV39268.1"/>
    <property type="molecule type" value="Genomic_DNA"/>
</dbReference>
<protein>
    <recommendedName>
        <fullName evidence="9">Cobalamin biosynthesis protein CobD</fullName>
    </recommendedName>
</protein>
<keyword evidence="8 9" id="KW-0472">Membrane</keyword>
<evidence type="ECO:0000256" key="2">
    <source>
        <dbReference type="ARBA" id="ARBA00004953"/>
    </source>
</evidence>
<keyword evidence="7 9" id="KW-1133">Transmembrane helix</keyword>
<sequence length="353" mass="39589">MNIIFIFIIVPSAFIVEYLIGHVKYKAHPLNIIGLIAVYLKRKFYKLSRGIISGFFFNIATIISISILFLFLDLLIYQVSNILFDIFCVYIISSFLSTGGLRHEALKIYKMLKAGDIKGARNNLPSLAGRDADNLNGSEISRAVVESVSENTGDGIGSVVFYFTLGAISSLLFYKHFLTLKTGFSRINFIIFFGVLFAVIYKTVNLLDSIVGYKNKKYEKFGKFSARLDDALNFIPFRITALFMMLSTIILSIALNKYDAKDAVLSFIKFRKNHPSPNGGQLESVTAGALNIKLGGVNYYGGVESRRPVIGFENYNNPNEENIIETVRIMKVSSVIIAVFYTTVLLIIYNRIL</sequence>
<dbReference type="Pfam" id="PF03186">
    <property type="entry name" value="CobD_Cbib"/>
    <property type="match status" value="1"/>
</dbReference>
<dbReference type="InterPro" id="IPR004485">
    <property type="entry name" value="Cobalamin_biosynth_CobD/CbiB"/>
</dbReference>
<name>A0A520XDQ5_9DELT</name>
<feature type="transmembrane region" description="Helical" evidence="9">
    <location>
        <begin position="189"/>
        <end position="213"/>
    </location>
</feature>
<proteinExistence type="inferred from homology"/>
<evidence type="ECO:0000256" key="3">
    <source>
        <dbReference type="ARBA" id="ARBA00006263"/>
    </source>
</evidence>
<comment type="pathway">
    <text evidence="2 9">Cofactor biosynthesis; adenosylcobalamin biosynthesis.</text>
</comment>
<comment type="caution">
    <text evidence="10">The sequence shown here is derived from an EMBL/GenBank/DDBJ whole genome shotgun (WGS) entry which is preliminary data.</text>
</comment>
<dbReference type="GO" id="GO:0048472">
    <property type="term" value="F:threonine-phosphate decarboxylase activity"/>
    <property type="evidence" value="ECO:0007669"/>
    <property type="project" value="InterPro"/>
</dbReference>
<feature type="transmembrane region" description="Helical" evidence="9">
    <location>
        <begin position="329"/>
        <end position="349"/>
    </location>
</feature>
<dbReference type="AlphaFoldDB" id="A0A520XDQ5"/>
<feature type="transmembrane region" description="Helical" evidence="9">
    <location>
        <begin position="234"/>
        <end position="255"/>
    </location>
</feature>
<feature type="transmembrane region" description="Helical" evidence="9">
    <location>
        <begin position="52"/>
        <end position="76"/>
    </location>
</feature>
<feature type="transmembrane region" description="Helical" evidence="9">
    <location>
        <begin position="159"/>
        <end position="177"/>
    </location>
</feature>
<keyword evidence="5 9" id="KW-0169">Cobalamin biosynthesis</keyword>
<evidence type="ECO:0000256" key="6">
    <source>
        <dbReference type="ARBA" id="ARBA00022692"/>
    </source>
</evidence>
<evidence type="ECO:0000256" key="8">
    <source>
        <dbReference type="ARBA" id="ARBA00023136"/>
    </source>
</evidence>
<evidence type="ECO:0000256" key="5">
    <source>
        <dbReference type="ARBA" id="ARBA00022573"/>
    </source>
</evidence>
<evidence type="ECO:0000313" key="10">
    <source>
        <dbReference type="EMBL" id="RZV39268.1"/>
    </source>
</evidence>
<organism evidence="10 11">
    <name type="scientific">Candidatus Acidulodesulfobacterium acidiphilum</name>
    <dbReference type="NCBI Taxonomy" id="2597224"/>
    <lineage>
        <taxon>Bacteria</taxon>
        <taxon>Deltaproteobacteria</taxon>
        <taxon>Candidatus Acidulodesulfobacterales</taxon>
        <taxon>Candidatus Acidulodesulfobacterium</taxon>
    </lineage>
</organism>
<comment type="function">
    <text evidence="9">Converts cobyric acid to cobinamide by the addition of aminopropanol on the F carboxylic group.</text>
</comment>
<dbReference type="GO" id="GO:0015420">
    <property type="term" value="F:ABC-type vitamin B12 transporter activity"/>
    <property type="evidence" value="ECO:0007669"/>
    <property type="project" value="UniProtKB-UniRule"/>
</dbReference>
<evidence type="ECO:0000313" key="11">
    <source>
        <dbReference type="Proteomes" id="UP000322454"/>
    </source>
</evidence>
<comment type="subcellular location">
    <subcellularLocation>
        <location evidence="1 9">Cell membrane</location>
        <topology evidence="1 9">Multi-pass membrane protein</topology>
    </subcellularLocation>
</comment>
<keyword evidence="6 9" id="KW-0812">Transmembrane</keyword>
<evidence type="ECO:0000256" key="7">
    <source>
        <dbReference type="ARBA" id="ARBA00022989"/>
    </source>
</evidence>
<dbReference type="Proteomes" id="UP000322454">
    <property type="component" value="Unassembled WGS sequence"/>
</dbReference>
<dbReference type="GO" id="GO:0009236">
    <property type="term" value="P:cobalamin biosynthetic process"/>
    <property type="evidence" value="ECO:0007669"/>
    <property type="project" value="UniProtKB-UniRule"/>
</dbReference>